<sequence>MRTILFVCTGNTCRSPMAEAMLRDLAGRAGKAVEVRSAGLGAVDGYPVSPNAAETLRRRKLPVPGPSRALSADQIAWADLILTMTSSHKQAIVRRHPDAADKTYTLKEFALRDGALAADLEEAERLYSEWQIRRALGQNLSEEERRRLEELERRLPDFDIADPFGGPLSFYEKSADEIENAVLRLLDKLEDAEHRKPD</sequence>
<keyword evidence="2" id="KW-0378">Hydrolase</keyword>
<dbReference type="PRINTS" id="PR00719">
    <property type="entry name" value="LMWPTPASE"/>
</dbReference>
<protein>
    <submittedName>
        <fullName evidence="7">Low molecular weight protein arginine phosphatase</fullName>
    </submittedName>
</protein>
<dbReference type="KEGG" id="coh:EAV92_17675"/>
<feature type="active site" description="Nucleophile" evidence="4">
    <location>
        <position position="8"/>
    </location>
</feature>
<comment type="similarity">
    <text evidence="1">Belongs to the low molecular weight phosphotyrosine protein phosphatase family.</text>
</comment>
<evidence type="ECO:0000256" key="3">
    <source>
        <dbReference type="ARBA" id="ARBA00022912"/>
    </source>
</evidence>
<name>A0A3G3K110_9BACL</name>
<keyword evidence="5" id="KW-0175">Coiled coil</keyword>
<dbReference type="InterPro" id="IPR023485">
    <property type="entry name" value="Ptyr_pPase"/>
</dbReference>
<feature type="coiled-coil region" evidence="5">
    <location>
        <begin position="134"/>
        <end position="195"/>
    </location>
</feature>
<dbReference type="PANTHER" id="PTHR11717">
    <property type="entry name" value="LOW MOLECULAR WEIGHT PROTEIN TYROSINE PHOSPHATASE"/>
    <property type="match status" value="1"/>
</dbReference>
<dbReference type="EMBL" id="CP033433">
    <property type="protein sequence ID" value="AYQ74234.1"/>
    <property type="molecule type" value="Genomic_DNA"/>
</dbReference>
<accession>A0A3G3K110</accession>
<dbReference type="PANTHER" id="PTHR11717:SF31">
    <property type="entry name" value="LOW MOLECULAR WEIGHT PROTEIN-TYROSINE-PHOSPHATASE ETP-RELATED"/>
    <property type="match status" value="1"/>
</dbReference>
<keyword evidence="3" id="KW-0904">Protein phosphatase</keyword>
<feature type="domain" description="Phosphotyrosine protein phosphatase I" evidence="6">
    <location>
        <begin position="2"/>
        <end position="188"/>
    </location>
</feature>
<evidence type="ECO:0000259" key="6">
    <source>
        <dbReference type="SMART" id="SM00226"/>
    </source>
</evidence>
<dbReference type="Proteomes" id="UP000269097">
    <property type="component" value="Chromosome"/>
</dbReference>
<dbReference type="GO" id="GO:0004725">
    <property type="term" value="F:protein tyrosine phosphatase activity"/>
    <property type="evidence" value="ECO:0007669"/>
    <property type="project" value="InterPro"/>
</dbReference>
<proteinExistence type="inferred from homology"/>
<dbReference type="InterPro" id="IPR050438">
    <property type="entry name" value="LMW_PTPase"/>
</dbReference>
<evidence type="ECO:0000256" key="2">
    <source>
        <dbReference type="ARBA" id="ARBA00022801"/>
    </source>
</evidence>
<evidence type="ECO:0000313" key="7">
    <source>
        <dbReference type="EMBL" id="AYQ74234.1"/>
    </source>
</evidence>
<dbReference type="SMART" id="SM00226">
    <property type="entry name" value="LMWPc"/>
    <property type="match status" value="1"/>
</dbReference>
<keyword evidence="8" id="KW-1185">Reference proteome</keyword>
<dbReference type="CDD" id="cd16344">
    <property type="entry name" value="LMWPAP"/>
    <property type="match status" value="1"/>
</dbReference>
<gene>
    <name evidence="7" type="ORF">EAV92_17675</name>
</gene>
<organism evidence="7 8">
    <name type="scientific">Cohnella candidum</name>
    <dbReference type="NCBI Taxonomy" id="2674991"/>
    <lineage>
        <taxon>Bacteria</taxon>
        <taxon>Bacillati</taxon>
        <taxon>Bacillota</taxon>
        <taxon>Bacilli</taxon>
        <taxon>Bacillales</taxon>
        <taxon>Paenibacillaceae</taxon>
        <taxon>Cohnella</taxon>
    </lineage>
</organism>
<dbReference type="Gene3D" id="3.40.50.2300">
    <property type="match status" value="1"/>
</dbReference>
<evidence type="ECO:0000256" key="1">
    <source>
        <dbReference type="ARBA" id="ARBA00011063"/>
    </source>
</evidence>
<dbReference type="SUPFAM" id="SSF52788">
    <property type="entry name" value="Phosphotyrosine protein phosphatases I"/>
    <property type="match status" value="1"/>
</dbReference>
<reference evidence="7 8" key="1">
    <citation type="submission" date="2018-10" db="EMBL/GenBank/DDBJ databases">
        <title>Genome Sequence of Cohnella sp.</title>
        <authorList>
            <person name="Srinivasan S."/>
            <person name="Kim M.K."/>
        </authorList>
    </citation>
    <scope>NUCLEOTIDE SEQUENCE [LARGE SCALE GENOMIC DNA]</scope>
    <source>
        <strain evidence="7 8">18JY8-7</strain>
    </source>
</reference>
<dbReference type="InterPro" id="IPR036196">
    <property type="entry name" value="Ptyr_pPase_sf"/>
</dbReference>
<evidence type="ECO:0000313" key="8">
    <source>
        <dbReference type="Proteomes" id="UP000269097"/>
    </source>
</evidence>
<feature type="active site" evidence="4">
    <location>
        <position position="14"/>
    </location>
</feature>
<dbReference type="InterPro" id="IPR017867">
    <property type="entry name" value="Tyr_phospatase_low_mol_wt"/>
</dbReference>
<evidence type="ECO:0000256" key="5">
    <source>
        <dbReference type="SAM" id="Coils"/>
    </source>
</evidence>
<evidence type="ECO:0000256" key="4">
    <source>
        <dbReference type="PIRSR" id="PIRSR617867-1"/>
    </source>
</evidence>
<dbReference type="AlphaFoldDB" id="A0A3G3K110"/>
<dbReference type="Pfam" id="PF01451">
    <property type="entry name" value="LMWPc"/>
    <property type="match status" value="1"/>
</dbReference>
<dbReference type="RefSeq" id="WP_123042315.1">
    <property type="nucleotide sequence ID" value="NZ_CP033433.1"/>
</dbReference>